<organism evidence="2 3">
    <name type="scientific">Caulobacter flavus</name>
    <dbReference type="NCBI Taxonomy" id="1679497"/>
    <lineage>
        <taxon>Bacteria</taxon>
        <taxon>Pseudomonadati</taxon>
        <taxon>Pseudomonadota</taxon>
        <taxon>Alphaproteobacteria</taxon>
        <taxon>Caulobacterales</taxon>
        <taxon>Caulobacteraceae</taxon>
        <taxon>Caulobacter</taxon>
    </lineage>
</organism>
<dbReference type="EMBL" id="PJRQ01000023">
    <property type="protein sequence ID" value="PLR15382.1"/>
    <property type="molecule type" value="Genomic_DNA"/>
</dbReference>
<evidence type="ECO:0000313" key="3">
    <source>
        <dbReference type="Proteomes" id="UP000234483"/>
    </source>
</evidence>
<comment type="caution">
    <text evidence="2">The sequence shown here is derived from an EMBL/GenBank/DDBJ whole genome shotgun (WGS) entry which is preliminary data.</text>
</comment>
<protein>
    <recommendedName>
        <fullName evidence="4">Spore coat protein U domain-containing protein</fullName>
    </recommendedName>
</protein>
<feature type="chain" id="PRO_5014600433" description="Spore coat protein U domain-containing protein" evidence="1">
    <location>
        <begin position="22"/>
        <end position="134"/>
    </location>
</feature>
<gene>
    <name evidence="2" type="ORF">CFHF_12095</name>
</gene>
<evidence type="ECO:0000256" key="1">
    <source>
        <dbReference type="SAM" id="SignalP"/>
    </source>
</evidence>
<keyword evidence="1" id="KW-0732">Signal</keyword>
<sequence length="134" mass="13801">MRFPMILAAAFTALAATTASAAPASYELRLEGHVPVICRVNLDATTASSAEATDLGRMTEFCNSASGYEVRLTHAQGLTDAAVYVDGQKIQLSSSGVTLISRSSTAASQSHSLRLDPGADAGQVGDLSVNITAL</sequence>
<dbReference type="AlphaFoldDB" id="A0A2N5CTJ9"/>
<feature type="signal peptide" evidence="1">
    <location>
        <begin position="1"/>
        <end position="21"/>
    </location>
</feature>
<name>A0A2N5CTJ9_9CAUL</name>
<dbReference type="RefSeq" id="WP_101713268.1">
    <property type="nucleotide sequence ID" value="NZ_CP026100.1"/>
</dbReference>
<evidence type="ECO:0000313" key="2">
    <source>
        <dbReference type="EMBL" id="PLR15382.1"/>
    </source>
</evidence>
<dbReference type="Proteomes" id="UP000234483">
    <property type="component" value="Unassembled WGS sequence"/>
</dbReference>
<reference evidence="2 3" key="1">
    <citation type="submission" date="2017-12" db="EMBL/GenBank/DDBJ databases">
        <title>The genome sequence of Caulobacter flavus CGMCC1 15093.</title>
        <authorList>
            <person name="Gao J."/>
            <person name="Mao X."/>
            <person name="Sun J."/>
        </authorList>
    </citation>
    <scope>NUCLEOTIDE SEQUENCE [LARGE SCALE GENOMIC DNA]</scope>
    <source>
        <strain evidence="2 3">CGMCC1 15093</strain>
    </source>
</reference>
<evidence type="ECO:0008006" key="4">
    <source>
        <dbReference type="Google" id="ProtNLM"/>
    </source>
</evidence>
<proteinExistence type="predicted"/>
<accession>A0A2N5CTJ9</accession>